<dbReference type="CDD" id="cd05289">
    <property type="entry name" value="MDR_like_2"/>
    <property type="match status" value="1"/>
</dbReference>
<comment type="caution">
    <text evidence="3">The sequence shown here is derived from an EMBL/GenBank/DDBJ whole genome shotgun (WGS) entry which is preliminary data.</text>
</comment>
<evidence type="ECO:0000256" key="1">
    <source>
        <dbReference type="ARBA" id="ARBA00022857"/>
    </source>
</evidence>
<dbReference type="RefSeq" id="WP_345554771.1">
    <property type="nucleotide sequence ID" value="NZ_BAAAZA010000089.1"/>
</dbReference>
<proteinExistence type="predicted"/>
<dbReference type="Gene3D" id="3.90.180.10">
    <property type="entry name" value="Medium-chain alcohol dehydrogenases, catalytic domain"/>
    <property type="match status" value="1"/>
</dbReference>
<dbReference type="Gene3D" id="3.40.50.720">
    <property type="entry name" value="NAD(P)-binding Rossmann-like Domain"/>
    <property type="match status" value="1"/>
</dbReference>
<evidence type="ECO:0000313" key="3">
    <source>
        <dbReference type="EMBL" id="GAA3909846.1"/>
    </source>
</evidence>
<dbReference type="SUPFAM" id="SSF50129">
    <property type="entry name" value="GroES-like"/>
    <property type="match status" value="1"/>
</dbReference>
<evidence type="ECO:0000259" key="2">
    <source>
        <dbReference type="SMART" id="SM00829"/>
    </source>
</evidence>
<keyword evidence="1" id="KW-0521">NADP</keyword>
<name>A0ABP7LY11_9ACTN</name>
<dbReference type="Pfam" id="PF00107">
    <property type="entry name" value="ADH_zinc_N"/>
    <property type="match status" value="1"/>
</dbReference>
<keyword evidence="4" id="KW-1185">Reference proteome</keyword>
<reference evidence="4" key="1">
    <citation type="journal article" date="2019" name="Int. J. Syst. Evol. Microbiol.">
        <title>The Global Catalogue of Microorganisms (GCM) 10K type strain sequencing project: providing services to taxonomists for standard genome sequencing and annotation.</title>
        <authorList>
            <consortium name="The Broad Institute Genomics Platform"/>
            <consortium name="The Broad Institute Genome Sequencing Center for Infectious Disease"/>
            <person name="Wu L."/>
            <person name="Ma J."/>
        </authorList>
    </citation>
    <scope>NUCLEOTIDE SEQUENCE [LARGE SCALE GENOMIC DNA]</scope>
    <source>
        <strain evidence="4">JCM 16578</strain>
    </source>
</reference>
<dbReference type="Pfam" id="PF08240">
    <property type="entry name" value="ADH_N"/>
    <property type="match status" value="1"/>
</dbReference>
<dbReference type="InterPro" id="IPR011032">
    <property type="entry name" value="GroES-like_sf"/>
</dbReference>
<dbReference type="EMBL" id="BAAAZA010000089">
    <property type="protein sequence ID" value="GAA3909846.1"/>
    <property type="molecule type" value="Genomic_DNA"/>
</dbReference>
<accession>A0ABP7LY11</accession>
<evidence type="ECO:0000313" key="4">
    <source>
        <dbReference type="Proteomes" id="UP001501563"/>
    </source>
</evidence>
<sequence length="278" mass="28958">MRAIVQNAYGGLEVLAEAELPVPEPGPGEIRVRVRAAGVNPTDWKHRAGPMSLSRLPLVLGWDVAGTVDRTGPGVTVLSEGDEVFGTLPYPQAGGAYAEYATAPADVFVEKPGTIDFVQAAALPLASLTAWQSLHDVDGLGAGQRVLIQGAAGGVGHLAVQIAHHLGAEVIATAAEGDLEFIRGLGADRALDYRATHIRAEVHDVDAALVPFAGTTRVDSMYTVRQGGTIVTLLGTEPDGPGRARCARIGRTLPLSQAAQAHRLGETGRINGKLVLIP</sequence>
<dbReference type="InterPro" id="IPR051603">
    <property type="entry name" value="Zinc-ADH_QOR/CCCR"/>
</dbReference>
<organism evidence="3 4">
    <name type="scientific">Streptomyces lannensis</name>
    <dbReference type="NCBI Taxonomy" id="766498"/>
    <lineage>
        <taxon>Bacteria</taxon>
        <taxon>Bacillati</taxon>
        <taxon>Actinomycetota</taxon>
        <taxon>Actinomycetes</taxon>
        <taxon>Kitasatosporales</taxon>
        <taxon>Streptomycetaceae</taxon>
        <taxon>Streptomyces</taxon>
    </lineage>
</organism>
<dbReference type="PANTHER" id="PTHR44154">
    <property type="entry name" value="QUINONE OXIDOREDUCTASE"/>
    <property type="match status" value="1"/>
</dbReference>
<dbReference type="InterPro" id="IPR036291">
    <property type="entry name" value="NAD(P)-bd_dom_sf"/>
</dbReference>
<dbReference type="InterPro" id="IPR020843">
    <property type="entry name" value="ER"/>
</dbReference>
<protein>
    <submittedName>
        <fullName evidence="3">NADP-dependent oxidoreductase</fullName>
    </submittedName>
</protein>
<gene>
    <name evidence="3" type="ORF">GCM10022207_94080</name>
</gene>
<dbReference type="SMART" id="SM00829">
    <property type="entry name" value="PKS_ER"/>
    <property type="match status" value="1"/>
</dbReference>
<dbReference type="SUPFAM" id="SSF51735">
    <property type="entry name" value="NAD(P)-binding Rossmann-fold domains"/>
    <property type="match status" value="1"/>
</dbReference>
<dbReference type="InterPro" id="IPR013154">
    <property type="entry name" value="ADH-like_N"/>
</dbReference>
<feature type="domain" description="Enoyl reductase (ER)" evidence="2">
    <location>
        <begin position="10"/>
        <end position="276"/>
    </location>
</feature>
<dbReference type="Proteomes" id="UP001501563">
    <property type="component" value="Unassembled WGS sequence"/>
</dbReference>
<dbReference type="InterPro" id="IPR013149">
    <property type="entry name" value="ADH-like_C"/>
</dbReference>
<dbReference type="PANTHER" id="PTHR44154:SF1">
    <property type="entry name" value="QUINONE OXIDOREDUCTASE"/>
    <property type="match status" value="1"/>
</dbReference>